<feature type="transmembrane region" description="Helical" evidence="5">
    <location>
        <begin position="12"/>
        <end position="29"/>
    </location>
</feature>
<dbReference type="EMBL" id="OBDZ01000007">
    <property type="protein sequence ID" value="SNY22495.1"/>
    <property type="molecule type" value="Genomic_DNA"/>
</dbReference>
<evidence type="ECO:0000256" key="1">
    <source>
        <dbReference type="ARBA" id="ARBA00004141"/>
    </source>
</evidence>
<protein>
    <submittedName>
        <fullName evidence="6">Exfoliative toxin A/B</fullName>
    </submittedName>
</protein>
<feature type="transmembrane region" description="Helical" evidence="5">
    <location>
        <begin position="35"/>
        <end position="55"/>
    </location>
</feature>
<organism evidence="6 7">
    <name type="scientific">Orenia metallireducens</name>
    <dbReference type="NCBI Taxonomy" id="1413210"/>
    <lineage>
        <taxon>Bacteria</taxon>
        <taxon>Bacillati</taxon>
        <taxon>Bacillota</taxon>
        <taxon>Clostridia</taxon>
        <taxon>Halanaerobiales</taxon>
        <taxon>Halobacteroidaceae</taxon>
        <taxon>Orenia</taxon>
    </lineage>
</organism>
<gene>
    <name evidence="6" type="ORF">SAMN06265827_10771</name>
</gene>
<dbReference type="InterPro" id="IPR038665">
    <property type="entry name" value="Voltage-dep_anion_channel_sf"/>
</dbReference>
<feature type="transmembrane region" description="Helical" evidence="5">
    <location>
        <begin position="244"/>
        <end position="264"/>
    </location>
</feature>
<feature type="transmembrane region" description="Helical" evidence="5">
    <location>
        <begin position="183"/>
        <end position="205"/>
    </location>
</feature>
<evidence type="ECO:0000256" key="5">
    <source>
        <dbReference type="SAM" id="Phobius"/>
    </source>
</evidence>
<dbReference type="OrthoDB" id="309023at2"/>
<dbReference type="GO" id="GO:0005886">
    <property type="term" value="C:plasma membrane"/>
    <property type="evidence" value="ECO:0007669"/>
    <property type="project" value="TreeGrafter"/>
</dbReference>
<dbReference type="PANTHER" id="PTHR37955">
    <property type="entry name" value="TELLURITE RESISTANCE PROTEIN TEHA"/>
    <property type="match status" value="1"/>
</dbReference>
<accession>A0A285GGB7</accession>
<keyword evidence="2 5" id="KW-0812">Transmembrane</keyword>
<keyword evidence="3 5" id="KW-1133">Transmembrane helix</keyword>
<keyword evidence="4 5" id="KW-0472">Membrane</keyword>
<evidence type="ECO:0000256" key="2">
    <source>
        <dbReference type="ARBA" id="ARBA00022692"/>
    </source>
</evidence>
<feature type="transmembrane region" description="Helical" evidence="5">
    <location>
        <begin position="130"/>
        <end position="149"/>
    </location>
</feature>
<dbReference type="InterPro" id="IPR004695">
    <property type="entry name" value="SLAC1/Mae1/Ssu1/TehA"/>
</dbReference>
<dbReference type="GO" id="GO:0046583">
    <property type="term" value="F:monoatomic cation efflux transmembrane transporter activity"/>
    <property type="evidence" value="ECO:0007669"/>
    <property type="project" value="TreeGrafter"/>
</dbReference>
<evidence type="ECO:0000313" key="6">
    <source>
        <dbReference type="EMBL" id="SNY22495.1"/>
    </source>
</evidence>
<evidence type="ECO:0000256" key="3">
    <source>
        <dbReference type="ARBA" id="ARBA00022989"/>
    </source>
</evidence>
<evidence type="ECO:0000313" key="7">
    <source>
        <dbReference type="Proteomes" id="UP000219573"/>
    </source>
</evidence>
<reference evidence="7" key="1">
    <citation type="submission" date="2017-09" db="EMBL/GenBank/DDBJ databases">
        <authorList>
            <person name="Varghese N."/>
            <person name="Submissions S."/>
        </authorList>
    </citation>
    <scope>NUCLEOTIDE SEQUENCE [LARGE SCALE GENOMIC DNA]</scope>
    <source>
        <strain evidence="7">MSL47</strain>
    </source>
</reference>
<feature type="transmembrane region" description="Helical" evidence="5">
    <location>
        <begin position="93"/>
        <end position="118"/>
    </location>
</feature>
<dbReference type="Pfam" id="PF03595">
    <property type="entry name" value="SLAC1"/>
    <property type="match status" value="1"/>
</dbReference>
<sequence>MTEIFKRVPVPIAGLMLGLAGLGNLIQGYGNQYRYLAGILAMLVALLLIGSFFANKKGFLAQLENPVVASVFPTFSMAIIILATYLLPFSYQLALYFWYGGIVLHILLMILFSISFIFNFNIKKVFPSCFIVYVGIVVASVTAPAFNQLQLGQIIFWFGFATYLLLLPIITYRVLVIKEIKKAALPTISIFTAPAGLCLAGYMSAFTNKSLMMVGLLSLLTLVMITLVTSYLPKMISRDFYPSFSAFTFPFVITAIGLKMASSFLQKNFNSLLLYYPARGVELLSIALVSFVLFKYLVHIVSVKKLRELSTQKS</sequence>
<proteinExistence type="predicted"/>
<feature type="transmembrane region" description="Helical" evidence="5">
    <location>
        <begin position="211"/>
        <end position="232"/>
    </location>
</feature>
<dbReference type="CDD" id="cd09325">
    <property type="entry name" value="TDT_C4-dicarb_trans"/>
    <property type="match status" value="1"/>
</dbReference>
<name>A0A285GGB7_9FIRM</name>
<dbReference type="Gene3D" id="1.50.10.150">
    <property type="entry name" value="Voltage-dependent anion channel"/>
    <property type="match status" value="1"/>
</dbReference>
<feature type="transmembrane region" description="Helical" evidence="5">
    <location>
        <begin position="67"/>
        <end position="87"/>
    </location>
</feature>
<dbReference type="InterPro" id="IPR052951">
    <property type="entry name" value="Tellurite_res_ion_channel"/>
</dbReference>
<feature type="transmembrane region" description="Helical" evidence="5">
    <location>
        <begin position="155"/>
        <end position="176"/>
    </location>
</feature>
<comment type="subcellular location">
    <subcellularLocation>
        <location evidence="1">Membrane</location>
        <topology evidence="1">Multi-pass membrane protein</topology>
    </subcellularLocation>
</comment>
<dbReference type="RefSeq" id="WP_097017259.1">
    <property type="nucleotide sequence ID" value="NZ_OBDZ01000007.1"/>
</dbReference>
<evidence type="ECO:0000256" key="4">
    <source>
        <dbReference type="ARBA" id="ARBA00023136"/>
    </source>
</evidence>
<dbReference type="AlphaFoldDB" id="A0A285GGB7"/>
<dbReference type="PANTHER" id="PTHR37955:SF1">
    <property type="entry name" value="DEP DOMAIN-CONTAINING PROTEIN"/>
    <property type="match status" value="1"/>
</dbReference>
<dbReference type="Proteomes" id="UP000219573">
    <property type="component" value="Unassembled WGS sequence"/>
</dbReference>
<feature type="transmembrane region" description="Helical" evidence="5">
    <location>
        <begin position="284"/>
        <end position="303"/>
    </location>
</feature>
<keyword evidence="7" id="KW-1185">Reference proteome</keyword>